<proteinExistence type="inferred from homology"/>
<dbReference type="InterPro" id="IPR020904">
    <property type="entry name" value="Sc_DH/Rdtase_CS"/>
</dbReference>
<evidence type="ECO:0000259" key="2">
    <source>
        <dbReference type="SMART" id="SM00822"/>
    </source>
</evidence>
<evidence type="ECO:0000313" key="3">
    <source>
        <dbReference type="EMBL" id="MFH8548987.1"/>
    </source>
</evidence>
<dbReference type="InterPro" id="IPR002347">
    <property type="entry name" value="SDR_fam"/>
</dbReference>
<comment type="caution">
    <text evidence="3">The sequence shown here is derived from an EMBL/GenBank/DDBJ whole genome shotgun (WGS) entry which is preliminary data.</text>
</comment>
<keyword evidence="3" id="KW-0560">Oxidoreductase</keyword>
<evidence type="ECO:0000256" key="1">
    <source>
        <dbReference type="ARBA" id="ARBA00006484"/>
    </source>
</evidence>
<dbReference type="InterPro" id="IPR057326">
    <property type="entry name" value="KR_dom"/>
</dbReference>
<feature type="domain" description="Ketoreductase" evidence="2">
    <location>
        <begin position="6"/>
        <end position="187"/>
    </location>
</feature>
<dbReference type="Pfam" id="PF13561">
    <property type="entry name" value="adh_short_C2"/>
    <property type="match status" value="1"/>
</dbReference>
<dbReference type="PANTHER" id="PTHR42879">
    <property type="entry name" value="3-OXOACYL-(ACYL-CARRIER-PROTEIN) REDUCTASE"/>
    <property type="match status" value="1"/>
</dbReference>
<gene>
    <name evidence="3" type="ORF">ACH4F9_28615</name>
</gene>
<sequence length="255" mass="26410">MKLHNQAALVTGGSRGIGKAIAHALAAEGASVAVNYRTRREDALGVVKEIEEAGGRAVALQADVSDAAAARALVEDAKEALGGLHILVNNAGVTDNGLIWDMAPDGWWEVMRVNFGGAYHCTNAVAEGLMRQRRGAIVNISSVMGERGWAGQSNYSASKGALNAFTRSTAIELARFGVRVNGVLGGIVPTDLVGDVLAKDGGRGMKRQIPVRTFAEPGQIASVVTFLAGPDASYITGELVQVDGGLTAQLGIGHP</sequence>
<comment type="similarity">
    <text evidence="1">Belongs to the short-chain dehydrogenases/reductases (SDR) family.</text>
</comment>
<dbReference type="Gene3D" id="3.40.50.720">
    <property type="entry name" value="NAD(P)-binding Rossmann-like Domain"/>
    <property type="match status" value="1"/>
</dbReference>
<dbReference type="RefSeq" id="WP_397715443.1">
    <property type="nucleotide sequence ID" value="NZ_JBIRGN010000005.1"/>
</dbReference>
<evidence type="ECO:0000313" key="4">
    <source>
        <dbReference type="Proteomes" id="UP001610818"/>
    </source>
</evidence>
<keyword evidence="4" id="KW-1185">Reference proteome</keyword>
<dbReference type="NCBIfam" id="NF009466">
    <property type="entry name" value="PRK12826.1-2"/>
    <property type="match status" value="1"/>
</dbReference>
<accession>A0ABW7QW16</accession>
<dbReference type="GO" id="GO:0016491">
    <property type="term" value="F:oxidoreductase activity"/>
    <property type="evidence" value="ECO:0007669"/>
    <property type="project" value="UniProtKB-KW"/>
</dbReference>
<organism evidence="3 4">
    <name type="scientific">Streptomyces longisporoflavus</name>
    <dbReference type="NCBI Taxonomy" id="28044"/>
    <lineage>
        <taxon>Bacteria</taxon>
        <taxon>Bacillati</taxon>
        <taxon>Actinomycetota</taxon>
        <taxon>Actinomycetes</taxon>
        <taxon>Kitasatosporales</taxon>
        <taxon>Streptomycetaceae</taxon>
        <taxon>Streptomyces</taxon>
    </lineage>
</organism>
<protein>
    <submittedName>
        <fullName evidence="3">SDR family NAD(P)-dependent oxidoreductase</fullName>
        <ecNumber evidence="3">1.1.1.-</ecNumber>
    </submittedName>
</protein>
<reference evidence="3 4" key="1">
    <citation type="submission" date="2024-10" db="EMBL/GenBank/DDBJ databases">
        <title>The Natural Products Discovery Center: Release of the First 8490 Sequenced Strains for Exploring Actinobacteria Biosynthetic Diversity.</title>
        <authorList>
            <person name="Kalkreuter E."/>
            <person name="Kautsar S.A."/>
            <person name="Yang D."/>
            <person name="Bader C.D."/>
            <person name="Teijaro C.N."/>
            <person name="Fluegel L."/>
            <person name="Davis C.M."/>
            <person name="Simpson J.R."/>
            <person name="Lauterbach L."/>
            <person name="Steele A.D."/>
            <person name="Gui C."/>
            <person name="Meng S."/>
            <person name="Li G."/>
            <person name="Viehrig K."/>
            <person name="Ye F."/>
            <person name="Su P."/>
            <person name="Kiefer A.F."/>
            <person name="Nichols A."/>
            <person name="Cepeda A.J."/>
            <person name="Yan W."/>
            <person name="Fan B."/>
            <person name="Jiang Y."/>
            <person name="Adhikari A."/>
            <person name="Zheng C.-J."/>
            <person name="Schuster L."/>
            <person name="Cowan T.M."/>
            <person name="Smanski M.J."/>
            <person name="Chevrette M.G."/>
            <person name="De Carvalho L.P.S."/>
            <person name="Shen B."/>
        </authorList>
    </citation>
    <scope>NUCLEOTIDE SEQUENCE [LARGE SCALE GENOMIC DNA]</scope>
    <source>
        <strain evidence="3 4">NPDC017990</strain>
    </source>
</reference>
<dbReference type="SMART" id="SM00822">
    <property type="entry name" value="PKS_KR"/>
    <property type="match status" value="1"/>
</dbReference>
<dbReference type="EC" id="1.1.1.-" evidence="3"/>
<dbReference type="PRINTS" id="PR00081">
    <property type="entry name" value="GDHRDH"/>
</dbReference>
<dbReference type="PANTHER" id="PTHR42879:SF2">
    <property type="entry name" value="3-OXOACYL-[ACYL-CARRIER-PROTEIN] REDUCTASE FABG"/>
    <property type="match status" value="1"/>
</dbReference>
<dbReference type="PRINTS" id="PR00080">
    <property type="entry name" value="SDRFAMILY"/>
</dbReference>
<dbReference type="Proteomes" id="UP001610818">
    <property type="component" value="Unassembled WGS sequence"/>
</dbReference>
<dbReference type="InterPro" id="IPR050259">
    <property type="entry name" value="SDR"/>
</dbReference>
<dbReference type="EMBL" id="JBIRGQ010000005">
    <property type="protein sequence ID" value="MFH8548987.1"/>
    <property type="molecule type" value="Genomic_DNA"/>
</dbReference>
<dbReference type="SUPFAM" id="SSF51735">
    <property type="entry name" value="NAD(P)-binding Rossmann-fold domains"/>
    <property type="match status" value="1"/>
</dbReference>
<dbReference type="NCBIfam" id="NF005559">
    <property type="entry name" value="PRK07231.1"/>
    <property type="match status" value="1"/>
</dbReference>
<name>A0ABW7QW16_9ACTN</name>
<dbReference type="InterPro" id="IPR036291">
    <property type="entry name" value="NAD(P)-bd_dom_sf"/>
</dbReference>
<dbReference type="PROSITE" id="PS00061">
    <property type="entry name" value="ADH_SHORT"/>
    <property type="match status" value="1"/>
</dbReference>